<keyword evidence="2" id="KW-0812">Transmembrane</keyword>
<keyword evidence="3" id="KW-0808">Transferase</keyword>
<dbReference type="GO" id="GO:0047150">
    <property type="term" value="F:betaine-homocysteine S-methyltransferase activity"/>
    <property type="evidence" value="ECO:0007669"/>
    <property type="project" value="UniProtKB-EC"/>
</dbReference>
<organism evidence="3 4">
    <name type="scientific">Mytilus edulis</name>
    <name type="common">Blue mussel</name>
    <dbReference type="NCBI Taxonomy" id="6550"/>
    <lineage>
        <taxon>Eukaryota</taxon>
        <taxon>Metazoa</taxon>
        <taxon>Spiralia</taxon>
        <taxon>Lophotrochozoa</taxon>
        <taxon>Mollusca</taxon>
        <taxon>Bivalvia</taxon>
        <taxon>Autobranchia</taxon>
        <taxon>Pteriomorphia</taxon>
        <taxon>Mytilida</taxon>
        <taxon>Mytiloidea</taxon>
        <taxon>Mytilidae</taxon>
        <taxon>Mytilinae</taxon>
        <taxon>Mytilus</taxon>
    </lineage>
</organism>
<comment type="pathway">
    <text evidence="1">Amino-acid biosynthesis; L-methionine biosynthesis via de novo pathway.</text>
</comment>
<evidence type="ECO:0000256" key="2">
    <source>
        <dbReference type="SAM" id="Phobius"/>
    </source>
</evidence>
<keyword evidence="2" id="KW-0472">Membrane</keyword>
<name>A0A8S3V6U6_MYTED</name>
<dbReference type="InterPro" id="IPR036589">
    <property type="entry name" value="HCY_dom_sf"/>
</dbReference>
<dbReference type="EC" id="2.1.1.5" evidence="3"/>
<protein>
    <submittedName>
        <fullName evidence="3">BHMT</fullName>
        <ecNumber evidence="3">2.1.1.5</ecNumber>
    </submittedName>
</protein>
<keyword evidence="4" id="KW-1185">Reference proteome</keyword>
<dbReference type="Gene3D" id="3.20.20.330">
    <property type="entry name" value="Homocysteine-binding-like domain"/>
    <property type="match status" value="1"/>
</dbReference>
<accession>A0A8S3V6U6</accession>
<gene>
    <name evidence="3" type="ORF">MEDL_63869</name>
</gene>
<keyword evidence="3" id="KW-0489">Methyltransferase</keyword>
<evidence type="ECO:0000256" key="1">
    <source>
        <dbReference type="ARBA" id="ARBA00034478"/>
    </source>
</evidence>
<dbReference type="Proteomes" id="UP000683360">
    <property type="component" value="Unassembled WGS sequence"/>
</dbReference>
<evidence type="ECO:0000313" key="3">
    <source>
        <dbReference type="EMBL" id="CAG2252194.1"/>
    </source>
</evidence>
<reference evidence="3" key="1">
    <citation type="submission" date="2021-03" db="EMBL/GenBank/DDBJ databases">
        <authorList>
            <person name="Bekaert M."/>
        </authorList>
    </citation>
    <scope>NUCLEOTIDE SEQUENCE</scope>
</reference>
<proteinExistence type="predicted"/>
<dbReference type="EMBL" id="CAJPWZ010003113">
    <property type="protein sequence ID" value="CAG2252194.1"/>
    <property type="molecule type" value="Genomic_DNA"/>
</dbReference>
<comment type="caution">
    <text evidence="3">The sequence shown here is derived from an EMBL/GenBank/DDBJ whole genome shotgun (WGS) entry which is preliminary data.</text>
</comment>
<dbReference type="OrthoDB" id="10398673at2759"/>
<dbReference type="SUPFAM" id="SSF82282">
    <property type="entry name" value="Homocysteine S-methyltransferase"/>
    <property type="match status" value="1"/>
</dbReference>
<dbReference type="GO" id="GO:0032259">
    <property type="term" value="P:methylation"/>
    <property type="evidence" value="ECO:0007669"/>
    <property type="project" value="UniProtKB-KW"/>
</dbReference>
<keyword evidence="2" id="KW-1133">Transmembrane helix</keyword>
<dbReference type="AlphaFoldDB" id="A0A8S3V6U6"/>
<sequence length="261" mass="29094">MISLISLVLSILLTIACIILFNKVRALTTALILLQKAPSSAAFVTPQTPPTFHYMQSPISTTQNYDSLLSPQLNQWPSIVLAAITIISFVGVLHYLYKQVCTKHHTKLILEISNGLTCLTIPVVNLPLCPSDWDIATPNNITNMRISGTFYTKLNVEMSGLSIVNVHTKQQIKTLPGVACTRTEIKEFAEEAKALGIQYIGLCCGNASHYMRILADVYGKDPPANKFSPNMDQHYSFGDDKHRNDYYNDLFETKLKDNKAK</sequence>
<evidence type="ECO:0000313" key="4">
    <source>
        <dbReference type="Proteomes" id="UP000683360"/>
    </source>
</evidence>
<feature type="transmembrane region" description="Helical" evidence="2">
    <location>
        <begin position="76"/>
        <end position="97"/>
    </location>
</feature>